<accession>K2K745</accession>
<gene>
    <name evidence="2" type="ORF">B30_03987</name>
</gene>
<evidence type="ECO:0000256" key="1">
    <source>
        <dbReference type="SAM" id="SignalP"/>
    </source>
</evidence>
<reference evidence="2 3" key="1">
    <citation type="submission" date="2012-09" db="EMBL/GenBank/DDBJ databases">
        <title>Celeribacter baekdonensis B30 Genome Sequencing.</title>
        <authorList>
            <person name="Wang W."/>
        </authorList>
    </citation>
    <scope>NUCLEOTIDE SEQUENCE [LARGE SCALE GENOMIC DNA]</scope>
    <source>
        <strain evidence="2 3">B30</strain>
    </source>
</reference>
<proteinExistence type="predicted"/>
<keyword evidence="3" id="KW-1185">Reference proteome</keyword>
<dbReference type="Proteomes" id="UP000006762">
    <property type="component" value="Unassembled WGS sequence"/>
</dbReference>
<evidence type="ECO:0000313" key="3">
    <source>
        <dbReference type="Proteomes" id="UP000006762"/>
    </source>
</evidence>
<keyword evidence="1" id="KW-0732">Signal</keyword>
<name>K2K745_9RHOB</name>
<dbReference type="PATRIC" id="fig|1208323.3.peg.819"/>
<protein>
    <submittedName>
        <fullName evidence="2">Uncharacterized protein</fullName>
    </submittedName>
</protein>
<dbReference type="AlphaFoldDB" id="K2K745"/>
<organism evidence="2 3">
    <name type="scientific">Celeribacter baekdonensis B30</name>
    <dbReference type="NCBI Taxonomy" id="1208323"/>
    <lineage>
        <taxon>Bacteria</taxon>
        <taxon>Pseudomonadati</taxon>
        <taxon>Pseudomonadota</taxon>
        <taxon>Alphaproteobacteria</taxon>
        <taxon>Rhodobacterales</taxon>
        <taxon>Roseobacteraceae</taxon>
        <taxon>Celeribacter</taxon>
    </lineage>
</organism>
<evidence type="ECO:0000313" key="2">
    <source>
        <dbReference type="EMBL" id="EKE73190.1"/>
    </source>
</evidence>
<comment type="caution">
    <text evidence="2">The sequence shown here is derived from an EMBL/GenBank/DDBJ whole genome shotgun (WGS) entry which is preliminary data.</text>
</comment>
<sequence>MSALLSALSLCVAAPVQALPATSSPLARDFAYCAGRLSAEAQHREDQSLNELKHAMQELLAAVIAPEEAEAYEELRLAGHVAQSELLALSRFSFDQGEADRARQLAQDSIRHCRAMLLGA</sequence>
<feature type="signal peptide" evidence="1">
    <location>
        <begin position="1"/>
        <end position="18"/>
    </location>
</feature>
<dbReference type="EMBL" id="AMRK01000002">
    <property type="protein sequence ID" value="EKE73190.1"/>
    <property type="molecule type" value="Genomic_DNA"/>
</dbReference>
<feature type="chain" id="PRO_5003862120" evidence="1">
    <location>
        <begin position="19"/>
        <end position="120"/>
    </location>
</feature>